<evidence type="ECO:0000313" key="1">
    <source>
        <dbReference type="EMBL" id="KIA83656.1"/>
    </source>
</evidence>
<reference evidence="1 2" key="1">
    <citation type="submission" date="2014-10" db="EMBL/GenBank/DDBJ databases">
        <title>Kaistella solincola genome.</title>
        <authorList>
            <person name="Newman J.D."/>
        </authorList>
    </citation>
    <scope>NUCLEOTIDE SEQUENCE [LARGE SCALE GENOMIC DNA]</scope>
    <source>
        <strain evidence="1 2">DSM 22468</strain>
    </source>
</reference>
<accession>A0ABR4ZQP5</accession>
<dbReference type="EMBL" id="JSYK01000003">
    <property type="protein sequence ID" value="KIA83656.1"/>
    <property type="molecule type" value="Genomic_DNA"/>
</dbReference>
<comment type="caution">
    <text evidence="1">The sequence shown here is derived from an EMBL/GenBank/DDBJ whole genome shotgun (WGS) entry which is preliminary data.</text>
</comment>
<dbReference type="Proteomes" id="UP000031275">
    <property type="component" value="Unassembled WGS sequence"/>
</dbReference>
<keyword evidence="2" id="KW-1185">Reference proteome</keyword>
<sequence>MPLQPGLEVQATILRRDEKVFLKNSALKHPIFEKCLFLNYNISKLLKKIPPRTANFSKISFQRFETNVEISFRKFRAKTQKKAQMTGNFFGLFFGKFVNWLK</sequence>
<evidence type="ECO:0000313" key="2">
    <source>
        <dbReference type="Proteomes" id="UP000031275"/>
    </source>
</evidence>
<protein>
    <recommendedName>
        <fullName evidence="3">Ribosomal protein S1</fullName>
    </recommendedName>
</protein>
<organism evidence="1 2">
    <name type="scientific">Kaistella solincola</name>
    <dbReference type="NCBI Taxonomy" id="510955"/>
    <lineage>
        <taxon>Bacteria</taxon>
        <taxon>Pseudomonadati</taxon>
        <taxon>Bacteroidota</taxon>
        <taxon>Flavobacteriia</taxon>
        <taxon>Flavobacteriales</taxon>
        <taxon>Weeksellaceae</taxon>
        <taxon>Chryseobacterium group</taxon>
        <taxon>Kaistella</taxon>
    </lineage>
</organism>
<proteinExistence type="predicted"/>
<gene>
    <name evidence="1" type="ORF">OA84_09240</name>
</gene>
<evidence type="ECO:0008006" key="3">
    <source>
        <dbReference type="Google" id="ProtNLM"/>
    </source>
</evidence>
<name>A0ABR4ZQP5_9FLAO</name>